<accession>A0A834G4U2</accession>
<dbReference type="PANTHER" id="PTHR33116">
    <property type="entry name" value="REVERSE TRANSCRIPTASE ZINC-BINDING DOMAIN-CONTAINING PROTEIN-RELATED-RELATED"/>
    <property type="match status" value="1"/>
</dbReference>
<dbReference type="EMBL" id="WJXA01000398">
    <property type="protein sequence ID" value="KAF7112943.1"/>
    <property type="molecule type" value="Genomic_DNA"/>
</dbReference>
<evidence type="ECO:0000313" key="1">
    <source>
        <dbReference type="EMBL" id="KAF7112943.1"/>
    </source>
</evidence>
<dbReference type="PANTHER" id="PTHR33116:SF86">
    <property type="entry name" value="REVERSE TRANSCRIPTASE DOMAIN-CONTAINING PROTEIN"/>
    <property type="match status" value="1"/>
</dbReference>
<dbReference type="Proteomes" id="UP000626092">
    <property type="component" value="Unassembled WGS sequence"/>
</dbReference>
<comment type="caution">
    <text evidence="2">The sequence shown here is derived from an EMBL/GenBank/DDBJ whole genome shotgun (WGS) entry which is preliminary data.</text>
</comment>
<evidence type="ECO:0000313" key="2">
    <source>
        <dbReference type="EMBL" id="KAF7121462.1"/>
    </source>
</evidence>
<protein>
    <recommendedName>
        <fullName evidence="4">Reverse transcriptase</fullName>
    </recommendedName>
</protein>
<evidence type="ECO:0008006" key="4">
    <source>
        <dbReference type="Google" id="ProtNLM"/>
    </source>
</evidence>
<reference evidence="2" key="1">
    <citation type="submission" date="2019-11" db="EMBL/GenBank/DDBJ databases">
        <authorList>
            <person name="Liu Y."/>
            <person name="Hou J."/>
            <person name="Li T.-Q."/>
            <person name="Guan C.-H."/>
            <person name="Wu X."/>
            <person name="Wu H.-Z."/>
            <person name="Ling F."/>
            <person name="Zhang R."/>
            <person name="Shi X.-G."/>
            <person name="Ren J.-P."/>
            <person name="Chen E.-F."/>
            <person name="Sun J.-M."/>
        </authorList>
    </citation>
    <scope>NUCLEOTIDE SEQUENCE</scope>
    <source>
        <strain evidence="2">Adult_tree_wgs_1</strain>
        <tissue evidence="2">Leaves</tissue>
    </source>
</reference>
<evidence type="ECO:0000313" key="3">
    <source>
        <dbReference type="Proteomes" id="UP000626092"/>
    </source>
</evidence>
<gene>
    <name evidence="2" type="ORF">RHSIM_Rhsim13G0134400</name>
    <name evidence="1" type="ORF">RHSIM_RhsimUnG0177300</name>
</gene>
<name>A0A834G4U2_RHOSS</name>
<dbReference type="OrthoDB" id="1936608at2759"/>
<dbReference type="EMBL" id="WJXA01000013">
    <property type="protein sequence ID" value="KAF7121462.1"/>
    <property type="molecule type" value="Genomic_DNA"/>
</dbReference>
<keyword evidence="3" id="KW-1185">Reference proteome</keyword>
<dbReference type="AlphaFoldDB" id="A0A834G4U2"/>
<dbReference type="PROSITE" id="PS51257">
    <property type="entry name" value="PROKAR_LIPOPROTEIN"/>
    <property type="match status" value="1"/>
</dbReference>
<organism evidence="2 3">
    <name type="scientific">Rhododendron simsii</name>
    <name type="common">Sims's rhododendron</name>
    <dbReference type="NCBI Taxonomy" id="118357"/>
    <lineage>
        <taxon>Eukaryota</taxon>
        <taxon>Viridiplantae</taxon>
        <taxon>Streptophyta</taxon>
        <taxon>Embryophyta</taxon>
        <taxon>Tracheophyta</taxon>
        <taxon>Spermatophyta</taxon>
        <taxon>Magnoliopsida</taxon>
        <taxon>eudicotyledons</taxon>
        <taxon>Gunneridae</taxon>
        <taxon>Pentapetalae</taxon>
        <taxon>asterids</taxon>
        <taxon>Ericales</taxon>
        <taxon>Ericaceae</taxon>
        <taxon>Ericoideae</taxon>
        <taxon>Rhodoreae</taxon>
        <taxon>Rhododendron</taxon>
    </lineage>
</organism>
<sequence>MSLVQGRAVGELQDKVFALANSDSGPPAATSSGCHAIDEILRKYEIASGQMVNRDKSSLFFSPNTPTDVKQGISEALNSRFENYGGKYLGFPSITGESKTGVFQYVKDRVIAKLKSWKDTVLNLDGKKTMLKSVAITMPNFIMQCFLLPK</sequence>
<proteinExistence type="predicted"/>